<protein>
    <submittedName>
        <fullName evidence="2">Uncharacterized protein</fullName>
    </submittedName>
</protein>
<evidence type="ECO:0000313" key="3">
    <source>
        <dbReference type="Proteomes" id="UP000023152"/>
    </source>
</evidence>
<accession>X6N2U1</accession>
<dbReference type="AlphaFoldDB" id="X6N2U1"/>
<reference evidence="2 3" key="1">
    <citation type="journal article" date="2013" name="Curr. Biol.">
        <title>The Genome of the Foraminiferan Reticulomyxa filosa.</title>
        <authorList>
            <person name="Glockner G."/>
            <person name="Hulsmann N."/>
            <person name="Schleicher M."/>
            <person name="Noegel A.A."/>
            <person name="Eichinger L."/>
            <person name="Gallinger C."/>
            <person name="Pawlowski J."/>
            <person name="Sierra R."/>
            <person name="Euteneuer U."/>
            <person name="Pillet L."/>
            <person name="Moustafa A."/>
            <person name="Platzer M."/>
            <person name="Groth M."/>
            <person name="Szafranski K."/>
            <person name="Schliwa M."/>
        </authorList>
    </citation>
    <scope>NUCLEOTIDE SEQUENCE [LARGE SCALE GENOMIC DNA]</scope>
</reference>
<feature type="compositionally biased region" description="Polar residues" evidence="1">
    <location>
        <begin position="87"/>
        <end position="99"/>
    </location>
</feature>
<feature type="compositionally biased region" description="Basic and acidic residues" evidence="1">
    <location>
        <begin position="101"/>
        <end position="119"/>
    </location>
</feature>
<dbReference type="EMBL" id="ASPP01013461">
    <property type="protein sequence ID" value="ETO19637.1"/>
    <property type="molecule type" value="Genomic_DNA"/>
</dbReference>
<feature type="compositionally biased region" description="Basic and acidic residues" evidence="1">
    <location>
        <begin position="1"/>
        <end position="16"/>
    </location>
</feature>
<proteinExistence type="predicted"/>
<evidence type="ECO:0000313" key="2">
    <source>
        <dbReference type="EMBL" id="ETO19637.1"/>
    </source>
</evidence>
<evidence type="ECO:0000256" key="1">
    <source>
        <dbReference type="SAM" id="MobiDB-lite"/>
    </source>
</evidence>
<keyword evidence="3" id="KW-1185">Reference proteome</keyword>
<feature type="compositionally biased region" description="Basic and acidic residues" evidence="1">
    <location>
        <begin position="55"/>
        <end position="82"/>
    </location>
</feature>
<dbReference type="Proteomes" id="UP000023152">
    <property type="component" value="Unassembled WGS sequence"/>
</dbReference>
<name>X6N2U1_RETFI</name>
<gene>
    <name evidence="2" type="ORF">RFI_17596</name>
</gene>
<sequence length="199" mass="22687">MSKTKESGTEEIESSHNSDLTTDNDDVEDSKQTESNWQSQKEGVRPKKKVNVKISQEEKRNLPIPKEGKWKAKRKEYEKQEEMEASEITSTSADASIGQSIDERTTQEIRSEEASAEERIDAEKHAHHHGNLIRLNTQMQWSENQMDVLEQQLLDQMTHIVAENGAEDGKMIVKDAKPFFKSVNTLKDNVESESSTNKV</sequence>
<organism evidence="2 3">
    <name type="scientific">Reticulomyxa filosa</name>
    <dbReference type="NCBI Taxonomy" id="46433"/>
    <lineage>
        <taxon>Eukaryota</taxon>
        <taxon>Sar</taxon>
        <taxon>Rhizaria</taxon>
        <taxon>Retaria</taxon>
        <taxon>Foraminifera</taxon>
        <taxon>Monothalamids</taxon>
        <taxon>Reticulomyxidae</taxon>
        <taxon>Reticulomyxa</taxon>
    </lineage>
</organism>
<feature type="region of interest" description="Disordered" evidence="1">
    <location>
        <begin position="1"/>
        <end position="119"/>
    </location>
</feature>
<comment type="caution">
    <text evidence="2">The sequence shown here is derived from an EMBL/GenBank/DDBJ whole genome shotgun (WGS) entry which is preliminary data.</text>
</comment>